<evidence type="ECO:0000256" key="2">
    <source>
        <dbReference type="ARBA" id="ARBA00023235"/>
    </source>
</evidence>
<dbReference type="EMBL" id="DWVP01000009">
    <property type="protein sequence ID" value="HJC84742.1"/>
    <property type="molecule type" value="Genomic_DNA"/>
</dbReference>
<organism evidence="4 5">
    <name type="scientific">Candidatus Corynebacterium faecigallinarum</name>
    <dbReference type="NCBI Taxonomy" id="2838528"/>
    <lineage>
        <taxon>Bacteria</taxon>
        <taxon>Bacillati</taxon>
        <taxon>Actinomycetota</taxon>
        <taxon>Actinomycetes</taxon>
        <taxon>Mycobacteriales</taxon>
        <taxon>Corynebacteriaceae</taxon>
        <taxon>Corynebacterium</taxon>
    </lineage>
</organism>
<feature type="region of interest" description="Disordered" evidence="3">
    <location>
        <begin position="1"/>
        <end position="22"/>
    </location>
</feature>
<dbReference type="InterPro" id="IPR001345">
    <property type="entry name" value="PG/BPGM_mutase_AS"/>
</dbReference>
<evidence type="ECO:0000256" key="1">
    <source>
        <dbReference type="ARBA" id="ARBA00023152"/>
    </source>
</evidence>
<gene>
    <name evidence="4" type="ORF">H9751_04195</name>
</gene>
<name>A0A9D2QEU4_9CORY</name>
<dbReference type="CDD" id="cd07067">
    <property type="entry name" value="HP_PGM_like"/>
    <property type="match status" value="1"/>
</dbReference>
<dbReference type="Pfam" id="PF00300">
    <property type="entry name" value="His_Phos_1"/>
    <property type="match status" value="2"/>
</dbReference>
<comment type="caution">
    <text evidence="4">The sequence shown here is derived from an EMBL/GenBank/DDBJ whole genome shotgun (WGS) entry which is preliminary data.</text>
</comment>
<dbReference type="GO" id="GO:0016791">
    <property type="term" value="F:phosphatase activity"/>
    <property type="evidence" value="ECO:0007669"/>
    <property type="project" value="TreeGrafter"/>
</dbReference>
<accession>A0A9D2QEU4</accession>
<dbReference type="PROSITE" id="PS00175">
    <property type="entry name" value="PG_MUTASE"/>
    <property type="match status" value="1"/>
</dbReference>
<keyword evidence="1" id="KW-0324">Glycolysis</keyword>
<protein>
    <submittedName>
        <fullName evidence="4">Histidine phosphatase family protein</fullName>
    </submittedName>
</protein>
<evidence type="ECO:0000256" key="3">
    <source>
        <dbReference type="SAM" id="MobiDB-lite"/>
    </source>
</evidence>
<sequence>MGPLVATRTARSPGGDAGRRPRHVSRLLLIRHGQTTSNVRQALDTALPGAALTDLGWSQAFAAGELLAGEQDEAAAPLAMVSSQALRARQTAAGIAMGGHGRGLRLSDTGPGTPFARALGELAAVEITDGIAHEDVGPPRSAASEPATAAGATGAGATGVTGLTGPNPVSTTLPLVMPGAVPGISEIPAGRYEMREDHEAHYDYHRTFAEWLGGAMDVPVPGASTGREVVARYLDTLLPMAASVQREGSDLAVVSHGAVIRLIAAYLGRVDPEYAMRTIMPNTSRVELEIPDVFDSTRDGAGGAAHTDALASGWKVVDWAGHGEPLRAAG</sequence>
<dbReference type="PANTHER" id="PTHR48100">
    <property type="entry name" value="BROAD-SPECIFICITY PHOSPHATASE YOR283W-RELATED"/>
    <property type="match status" value="1"/>
</dbReference>
<dbReference type="GO" id="GO:0005737">
    <property type="term" value="C:cytoplasm"/>
    <property type="evidence" value="ECO:0007669"/>
    <property type="project" value="TreeGrafter"/>
</dbReference>
<dbReference type="InterPro" id="IPR029033">
    <property type="entry name" value="His_PPase_superfam"/>
</dbReference>
<keyword evidence="2" id="KW-0413">Isomerase</keyword>
<dbReference type="InterPro" id="IPR013078">
    <property type="entry name" value="His_Pase_superF_clade-1"/>
</dbReference>
<reference evidence="4" key="2">
    <citation type="submission" date="2021-04" db="EMBL/GenBank/DDBJ databases">
        <authorList>
            <person name="Gilroy R."/>
        </authorList>
    </citation>
    <scope>NUCLEOTIDE SEQUENCE</scope>
    <source>
        <strain evidence="4">ChiHjej13B12-4958</strain>
    </source>
</reference>
<evidence type="ECO:0000313" key="4">
    <source>
        <dbReference type="EMBL" id="HJC84742.1"/>
    </source>
</evidence>
<dbReference type="AlphaFoldDB" id="A0A9D2QEU4"/>
<proteinExistence type="predicted"/>
<feature type="region of interest" description="Disordered" evidence="3">
    <location>
        <begin position="137"/>
        <end position="166"/>
    </location>
</feature>
<evidence type="ECO:0000313" key="5">
    <source>
        <dbReference type="Proteomes" id="UP000823858"/>
    </source>
</evidence>
<dbReference type="SUPFAM" id="SSF53254">
    <property type="entry name" value="Phosphoglycerate mutase-like"/>
    <property type="match status" value="1"/>
</dbReference>
<dbReference type="SMART" id="SM00855">
    <property type="entry name" value="PGAM"/>
    <property type="match status" value="1"/>
</dbReference>
<dbReference type="InterPro" id="IPR050275">
    <property type="entry name" value="PGM_Phosphatase"/>
</dbReference>
<dbReference type="Gene3D" id="3.40.50.1240">
    <property type="entry name" value="Phosphoglycerate mutase-like"/>
    <property type="match status" value="1"/>
</dbReference>
<dbReference type="PANTHER" id="PTHR48100:SF1">
    <property type="entry name" value="HISTIDINE PHOSPHATASE FAMILY PROTEIN-RELATED"/>
    <property type="match status" value="1"/>
</dbReference>
<dbReference type="Proteomes" id="UP000823858">
    <property type="component" value="Unassembled WGS sequence"/>
</dbReference>
<reference evidence="4" key="1">
    <citation type="journal article" date="2021" name="PeerJ">
        <title>Extensive microbial diversity within the chicken gut microbiome revealed by metagenomics and culture.</title>
        <authorList>
            <person name="Gilroy R."/>
            <person name="Ravi A."/>
            <person name="Getino M."/>
            <person name="Pursley I."/>
            <person name="Horton D.L."/>
            <person name="Alikhan N.F."/>
            <person name="Baker D."/>
            <person name="Gharbi K."/>
            <person name="Hall N."/>
            <person name="Watson M."/>
            <person name="Adriaenssens E.M."/>
            <person name="Foster-Nyarko E."/>
            <person name="Jarju S."/>
            <person name="Secka A."/>
            <person name="Antonio M."/>
            <person name="Oren A."/>
            <person name="Chaudhuri R.R."/>
            <person name="La Ragione R."/>
            <person name="Hildebrand F."/>
            <person name="Pallen M.J."/>
        </authorList>
    </citation>
    <scope>NUCLEOTIDE SEQUENCE</scope>
    <source>
        <strain evidence="4">ChiHjej13B12-4958</strain>
    </source>
</reference>